<evidence type="ECO:0000259" key="4">
    <source>
        <dbReference type="Pfam" id="PF24883"/>
    </source>
</evidence>
<dbReference type="AlphaFoldDB" id="A0A317SQQ1"/>
<organism evidence="5 6">
    <name type="scientific">Tuber magnatum</name>
    <name type="common">white Piedmont truffle</name>
    <dbReference type="NCBI Taxonomy" id="42249"/>
    <lineage>
        <taxon>Eukaryota</taxon>
        <taxon>Fungi</taxon>
        <taxon>Dikarya</taxon>
        <taxon>Ascomycota</taxon>
        <taxon>Pezizomycotina</taxon>
        <taxon>Pezizomycetes</taxon>
        <taxon>Pezizales</taxon>
        <taxon>Tuberaceae</taxon>
        <taxon>Tuber</taxon>
    </lineage>
</organism>
<comment type="caution">
    <text evidence="5">The sequence shown here is derived from an EMBL/GenBank/DDBJ whole genome shotgun (WGS) entry which is preliminary data.</text>
</comment>
<proteinExistence type="predicted"/>
<dbReference type="PANTHER" id="PTHR10039:SF14">
    <property type="entry name" value="NACHT DOMAIN-CONTAINING PROTEIN"/>
    <property type="match status" value="1"/>
</dbReference>
<protein>
    <submittedName>
        <fullName evidence="5">Uncharacterized protein</fullName>
    </submittedName>
</protein>
<name>A0A317SQQ1_9PEZI</name>
<sequence length="498" mass="56333">MANSHIYGDGSGNSGSNNSIYSNNNTTINCNHGGPNSPQNHAEVEQRGRIREPVEGTCTWVTGHPKYKDWLEKRTGLLWISADCQTDAIVCYFFFKDDSDEQRSATFALCAILHQIFVRRISLSGFTEEVDTLWDILVKAIAEGRAGDVICVVDALDECEEGTRAQLIRHITRLPASQTPDIPLKFLVTSRPYHEIAKELDSPETTIRLKGEEEINAITADVNRVIDEGIKNLENSEDDSPEEFTNIVSSAPRDLAELYTKILNKSRYPEKARRILNIVVAAVRPLTLQEMNAAFRMSRKHKSIKDLDNLSPGFDKTVKSWCGLFVRVIDSKIYLVHQTAREFLIKGSSLGRGNWQYTLFSKDCNFVSADICISYLSLEDFEKTRDTLIMQKYALLDYAASHWADHFRDSQARQMELFKFTRPICETSWLGQGAVVERLLEERGDVIARSRQYGTALDIAAQRKDEYMARMLLGRGVNANIGGKEYNIIQVKIPPSME</sequence>
<dbReference type="Pfam" id="PF22939">
    <property type="entry name" value="WHD_GPIID"/>
    <property type="match status" value="1"/>
</dbReference>
<dbReference type="Proteomes" id="UP000246991">
    <property type="component" value="Unassembled WGS sequence"/>
</dbReference>
<evidence type="ECO:0000313" key="5">
    <source>
        <dbReference type="EMBL" id="PWW76753.1"/>
    </source>
</evidence>
<dbReference type="InterPro" id="IPR036770">
    <property type="entry name" value="Ankyrin_rpt-contain_sf"/>
</dbReference>
<keyword evidence="6" id="KW-1185">Reference proteome</keyword>
<accession>A0A317SQQ1</accession>
<dbReference type="EMBL" id="PYWC01000030">
    <property type="protein sequence ID" value="PWW76753.1"/>
    <property type="molecule type" value="Genomic_DNA"/>
</dbReference>
<keyword evidence="1" id="KW-0677">Repeat</keyword>
<feature type="region of interest" description="Disordered" evidence="2">
    <location>
        <begin position="25"/>
        <end position="47"/>
    </location>
</feature>
<evidence type="ECO:0000256" key="2">
    <source>
        <dbReference type="SAM" id="MobiDB-lite"/>
    </source>
</evidence>
<dbReference type="SUPFAM" id="SSF48403">
    <property type="entry name" value="Ankyrin repeat"/>
    <property type="match status" value="1"/>
</dbReference>
<feature type="domain" description="Nephrocystin 3-like N-terminal" evidence="4">
    <location>
        <begin position="56"/>
        <end position="191"/>
    </location>
</feature>
<dbReference type="OrthoDB" id="5967843at2759"/>
<evidence type="ECO:0000313" key="6">
    <source>
        <dbReference type="Proteomes" id="UP000246991"/>
    </source>
</evidence>
<evidence type="ECO:0000256" key="1">
    <source>
        <dbReference type="ARBA" id="ARBA00022737"/>
    </source>
</evidence>
<evidence type="ECO:0000259" key="3">
    <source>
        <dbReference type="Pfam" id="PF22939"/>
    </source>
</evidence>
<dbReference type="InterPro" id="IPR056884">
    <property type="entry name" value="NPHP3-like_N"/>
</dbReference>
<reference evidence="5 6" key="1">
    <citation type="submission" date="2018-03" db="EMBL/GenBank/DDBJ databases">
        <title>Genomes of Pezizomycetes fungi and the evolution of truffles.</title>
        <authorList>
            <person name="Murat C."/>
            <person name="Payen T."/>
            <person name="Noel B."/>
            <person name="Kuo A."/>
            <person name="Martin F.M."/>
        </authorList>
    </citation>
    <scope>NUCLEOTIDE SEQUENCE [LARGE SCALE GENOMIC DNA]</scope>
    <source>
        <strain evidence="5">091103-1</strain>
    </source>
</reference>
<gene>
    <name evidence="5" type="ORF">C7212DRAFT_351954</name>
</gene>
<dbReference type="InterPro" id="IPR054471">
    <property type="entry name" value="GPIID_WHD"/>
</dbReference>
<dbReference type="Pfam" id="PF24883">
    <property type="entry name" value="NPHP3_N"/>
    <property type="match status" value="1"/>
</dbReference>
<dbReference type="Gene3D" id="1.25.40.20">
    <property type="entry name" value="Ankyrin repeat-containing domain"/>
    <property type="match status" value="1"/>
</dbReference>
<feature type="domain" description="GPI inositol-deacylase winged helix" evidence="3">
    <location>
        <begin position="262"/>
        <end position="347"/>
    </location>
</feature>
<dbReference type="PANTHER" id="PTHR10039">
    <property type="entry name" value="AMELOGENIN"/>
    <property type="match status" value="1"/>
</dbReference>
<feature type="compositionally biased region" description="Low complexity" evidence="2">
    <location>
        <begin position="25"/>
        <end position="34"/>
    </location>
</feature>